<accession>A0A6J7WHJ5</accession>
<evidence type="ECO:0008006" key="2">
    <source>
        <dbReference type="Google" id="ProtNLM"/>
    </source>
</evidence>
<dbReference type="EMBL" id="LR798243">
    <property type="protein sequence ID" value="CAB5214962.1"/>
    <property type="molecule type" value="Genomic_DNA"/>
</dbReference>
<evidence type="ECO:0000313" key="1">
    <source>
        <dbReference type="EMBL" id="CAB5214962.1"/>
    </source>
</evidence>
<name>A0A6J7WHJ5_9CAUD</name>
<reference evidence="1" key="1">
    <citation type="submission" date="2020-05" db="EMBL/GenBank/DDBJ databases">
        <authorList>
            <person name="Chiriac C."/>
            <person name="Salcher M."/>
            <person name="Ghai R."/>
            <person name="Kavagutti S V."/>
        </authorList>
    </citation>
    <scope>NUCLEOTIDE SEQUENCE</scope>
</reference>
<organism evidence="1">
    <name type="scientific">uncultured Caudovirales phage</name>
    <dbReference type="NCBI Taxonomy" id="2100421"/>
    <lineage>
        <taxon>Viruses</taxon>
        <taxon>Duplodnaviria</taxon>
        <taxon>Heunggongvirae</taxon>
        <taxon>Uroviricota</taxon>
        <taxon>Caudoviricetes</taxon>
        <taxon>Peduoviridae</taxon>
        <taxon>Maltschvirus</taxon>
        <taxon>Maltschvirus maltsch</taxon>
    </lineage>
</organism>
<proteinExistence type="predicted"/>
<protein>
    <recommendedName>
        <fullName evidence="2">Helix-turn-helix domain containing protein</fullName>
    </recommendedName>
</protein>
<gene>
    <name evidence="1" type="ORF">UFOVP190_340</name>
</gene>
<sequence>MSKTISVKLKKFDLKTKQGKLFQALVMNRETLSPAQISKRFGIKNPTATISDIRARGYAIYGNQRVAGNGVKVTEYRHGEASRKMVAIAYKAIAAGLVSAE</sequence>